<organism evidence="2 3">
    <name type="scientific">Colletotrichum zoysiae</name>
    <dbReference type="NCBI Taxonomy" id="1216348"/>
    <lineage>
        <taxon>Eukaryota</taxon>
        <taxon>Fungi</taxon>
        <taxon>Dikarya</taxon>
        <taxon>Ascomycota</taxon>
        <taxon>Pezizomycotina</taxon>
        <taxon>Sordariomycetes</taxon>
        <taxon>Hypocreomycetidae</taxon>
        <taxon>Glomerellales</taxon>
        <taxon>Glomerellaceae</taxon>
        <taxon>Colletotrichum</taxon>
        <taxon>Colletotrichum graminicola species complex</taxon>
    </lineage>
</organism>
<sequence length="180" mass="19942">MSSNAKRELERGRHSSLNVFSTLTDPHCPAHCSPAVSPHKPGHDNPSPKQDSKRQRFGKRSEPAPQDNEPPARTTAVSTPFSTWSSEQRVPSTPGGGGASGLTMTQACGPTARQPRQLRVIRPWRRQTDSAGCTLEKVQHLWLFPVDVRYVPYRIVSALRRNALSHLIGQINTLERFAFG</sequence>
<name>A0AAD9HH00_9PEZI</name>
<evidence type="ECO:0000313" key="3">
    <source>
        <dbReference type="Proteomes" id="UP001232148"/>
    </source>
</evidence>
<dbReference type="AlphaFoldDB" id="A0AAD9HH00"/>
<feature type="compositionally biased region" description="Polar residues" evidence="1">
    <location>
        <begin position="15"/>
        <end position="24"/>
    </location>
</feature>
<evidence type="ECO:0000256" key="1">
    <source>
        <dbReference type="SAM" id="MobiDB-lite"/>
    </source>
</evidence>
<comment type="caution">
    <text evidence="2">The sequence shown here is derived from an EMBL/GenBank/DDBJ whole genome shotgun (WGS) entry which is preliminary data.</text>
</comment>
<accession>A0AAD9HH00</accession>
<protein>
    <submittedName>
        <fullName evidence="2">Uncharacterized protein</fullName>
    </submittedName>
</protein>
<evidence type="ECO:0000313" key="2">
    <source>
        <dbReference type="EMBL" id="KAK2028925.1"/>
    </source>
</evidence>
<reference evidence="2" key="1">
    <citation type="submission" date="2021-06" db="EMBL/GenBank/DDBJ databases">
        <title>Comparative genomics, transcriptomics and evolutionary studies reveal genomic signatures of adaptation to plant cell wall in hemibiotrophic fungi.</title>
        <authorList>
            <consortium name="DOE Joint Genome Institute"/>
            <person name="Baroncelli R."/>
            <person name="Diaz J.F."/>
            <person name="Benocci T."/>
            <person name="Peng M."/>
            <person name="Battaglia E."/>
            <person name="Haridas S."/>
            <person name="Andreopoulos W."/>
            <person name="Labutti K."/>
            <person name="Pangilinan J."/>
            <person name="Floch G.L."/>
            <person name="Makela M.R."/>
            <person name="Henrissat B."/>
            <person name="Grigoriev I.V."/>
            <person name="Crouch J.A."/>
            <person name="De Vries R.P."/>
            <person name="Sukno S.A."/>
            <person name="Thon M.R."/>
        </authorList>
    </citation>
    <scope>NUCLEOTIDE SEQUENCE</scope>
    <source>
        <strain evidence="2">MAFF235873</strain>
    </source>
</reference>
<gene>
    <name evidence="2" type="ORF">LX32DRAFT_381200</name>
</gene>
<dbReference type="Proteomes" id="UP001232148">
    <property type="component" value="Unassembled WGS sequence"/>
</dbReference>
<feature type="compositionally biased region" description="Polar residues" evidence="1">
    <location>
        <begin position="75"/>
        <end position="91"/>
    </location>
</feature>
<feature type="compositionally biased region" description="Basic and acidic residues" evidence="1">
    <location>
        <begin position="50"/>
        <end position="62"/>
    </location>
</feature>
<dbReference type="EMBL" id="MU842871">
    <property type="protein sequence ID" value="KAK2028925.1"/>
    <property type="molecule type" value="Genomic_DNA"/>
</dbReference>
<proteinExistence type="predicted"/>
<feature type="compositionally biased region" description="Basic and acidic residues" evidence="1">
    <location>
        <begin position="1"/>
        <end position="13"/>
    </location>
</feature>
<feature type="region of interest" description="Disordered" evidence="1">
    <location>
        <begin position="1"/>
        <end position="114"/>
    </location>
</feature>
<keyword evidence="3" id="KW-1185">Reference proteome</keyword>